<evidence type="ECO:0000256" key="9">
    <source>
        <dbReference type="ARBA" id="ARBA00051598"/>
    </source>
</evidence>
<accession>A0A0R3RYH6</accession>
<organism evidence="14 15">
    <name type="scientific">Elaeophora elaphi</name>
    <dbReference type="NCBI Taxonomy" id="1147741"/>
    <lineage>
        <taxon>Eukaryota</taxon>
        <taxon>Metazoa</taxon>
        <taxon>Ecdysozoa</taxon>
        <taxon>Nematoda</taxon>
        <taxon>Chromadorea</taxon>
        <taxon>Rhabditida</taxon>
        <taxon>Spirurina</taxon>
        <taxon>Spiruromorpha</taxon>
        <taxon>Filarioidea</taxon>
        <taxon>Onchocercidae</taxon>
        <taxon>Elaeophora</taxon>
    </lineage>
</organism>
<dbReference type="InterPro" id="IPR004345">
    <property type="entry name" value="TB2_DP1_HVA22"/>
</dbReference>
<evidence type="ECO:0000256" key="7">
    <source>
        <dbReference type="ARBA" id="ARBA00022840"/>
    </source>
</evidence>
<dbReference type="GO" id="GO:0004017">
    <property type="term" value="F:AMP kinase activity"/>
    <property type="evidence" value="ECO:0007669"/>
    <property type="project" value="UniProtKB-EC"/>
</dbReference>
<dbReference type="AlphaFoldDB" id="A0A0R3RYH6"/>
<evidence type="ECO:0000256" key="12">
    <source>
        <dbReference type="SAM" id="MobiDB-lite"/>
    </source>
</evidence>
<dbReference type="PANTHER" id="PTHR23359">
    <property type="entry name" value="NUCLEOTIDE KINASE"/>
    <property type="match status" value="1"/>
</dbReference>
<dbReference type="PROSITE" id="PS00113">
    <property type="entry name" value="ADENYLATE_KINASE"/>
    <property type="match status" value="1"/>
</dbReference>
<evidence type="ECO:0000256" key="4">
    <source>
        <dbReference type="ARBA" id="ARBA00022679"/>
    </source>
</evidence>
<evidence type="ECO:0000256" key="10">
    <source>
        <dbReference type="ARBA" id="ARBA00059689"/>
    </source>
</evidence>
<proteinExistence type="inferred from homology"/>
<keyword evidence="13" id="KW-0472">Membrane</keyword>
<dbReference type="InterPro" id="IPR000850">
    <property type="entry name" value="Adenylat/UMP-CMP_kin"/>
</dbReference>
<dbReference type="Pfam" id="PF03134">
    <property type="entry name" value="TB2_DP1_HVA22"/>
    <property type="match status" value="1"/>
</dbReference>
<evidence type="ECO:0000256" key="1">
    <source>
        <dbReference type="ARBA" id="ARBA00004496"/>
    </source>
</evidence>
<reference evidence="15" key="1">
    <citation type="submission" date="2016-04" db="UniProtKB">
        <authorList>
            <consortium name="WormBaseParasite"/>
        </authorList>
    </citation>
    <scope>IDENTIFICATION</scope>
</reference>
<comment type="catalytic activity">
    <reaction evidence="8">
        <text>CMP + ATP = CDP + ADP</text>
        <dbReference type="Rhea" id="RHEA:11600"/>
        <dbReference type="ChEBI" id="CHEBI:30616"/>
        <dbReference type="ChEBI" id="CHEBI:58069"/>
        <dbReference type="ChEBI" id="CHEBI:60377"/>
        <dbReference type="ChEBI" id="CHEBI:456216"/>
        <dbReference type="EC" id="2.7.4.14"/>
    </reaction>
</comment>
<evidence type="ECO:0000256" key="8">
    <source>
        <dbReference type="ARBA" id="ARBA00051396"/>
    </source>
</evidence>
<evidence type="ECO:0000256" key="3">
    <source>
        <dbReference type="ARBA" id="ARBA00022490"/>
    </source>
</evidence>
<dbReference type="EC" id="2.7.4.3" evidence="2"/>
<dbReference type="Pfam" id="PF00406">
    <property type="entry name" value="ADK"/>
    <property type="match status" value="1"/>
</dbReference>
<dbReference type="GO" id="GO:0033862">
    <property type="term" value="F:UMP kinase activity"/>
    <property type="evidence" value="ECO:0007669"/>
    <property type="project" value="UniProtKB-ARBA"/>
</dbReference>
<feature type="transmembrane region" description="Helical" evidence="13">
    <location>
        <begin position="266"/>
        <end position="283"/>
    </location>
</feature>
<feature type="compositionally biased region" description="Polar residues" evidence="12">
    <location>
        <begin position="66"/>
        <end position="79"/>
    </location>
</feature>
<evidence type="ECO:0000313" key="15">
    <source>
        <dbReference type="WBParaSite" id="EEL_0000733201-mRNA-1"/>
    </source>
</evidence>
<dbReference type="HAMAP" id="MF_00235">
    <property type="entry name" value="Adenylate_kinase_Adk"/>
    <property type="match status" value="1"/>
</dbReference>
<feature type="transmembrane region" description="Helical" evidence="13">
    <location>
        <begin position="186"/>
        <end position="205"/>
    </location>
</feature>
<evidence type="ECO:0000256" key="13">
    <source>
        <dbReference type="SAM" id="Phobius"/>
    </source>
</evidence>
<dbReference type="Gene3D" id="3.40.50.300">
    <property type="entry name" value="P-loop containing nucleotide triphosphate hydrolases"/>
    <property type="match status" value="1"/>
</dbReference>
<dbReference type="CDD" id="cd01428">
    <property type="entry name" value="ADK"/>
    <property type="match status" value="1"/>
</dbReference>
<evidence type="ECO:0000256" key="5">
    <source>
        <dbReference type="ARBA" id="ARBA00022741"/>
    </source>
</evidence>
<name>A0A0R3RYH6_9BILA</name>
<evidence type="ECO:0000313" key="14">
    <source>
        <dbReference type="Proteomes" id="UP000050640"/>
    </source>
</evidence>
<dbReference type="InterPro" id="IPR027417">
    <property type="entry name" value="P-loop_NTPase"/>
</dbReference>
<sequence length="496" mass="56824">MYFVDSFNSFDWWRLFEKRSFGVSGKDWTMEMFKKLFAKKYVEQHKGKLDKKSVTTDKENVGKTVPKNSRPIQHHQTLPSCDSDPVLKTAVEIDKSNLENRSNLMTAVDASKSTPTTSSISPYKRSVSPDTMLQGATSHASISVASVQPTVSFAFRLQLRPFIFWNEKYDYHTYINWTFLERKLGISRLVVFYLLIGAYFLYILNGDLAKLLYYTMGIGYPMYKTYVTYESRGLNACKSWLRYWIVFGWLALLDVFFHHYLKYWTVYWSIKIIITIYLLMPLVKGADLIYRDFIKNFNKTIEQSIQLIAPIERKNIDLTPLKKANVPIFFIVGGPGSGKGTQCDKIVAKYGLTHLSSGDLLRAEVKSGSPRGSELNKLMQNGELVPLEIVLDLVKEAMLLAVAKGSKGFLIDGYPREVKQGEQFESEIQPAKLVLFFDVSEDTLVKRCLHRAETSGRVDDNIDTIKKRLHTYITATAPVVDYYAKQGKLVKIYKCE</sequence>
<comment type="function">
    <text evidence="10">Catalyzes the phosphorylation of pyrimidine nucleoside monophosphates at the expense of ATP. Plays an important role in de novo pyrimidine nucleotide biosynthesis. Has preference for UMP and CMP as phosphate acceptors.</text>
</comment>
<dbReference type="GO" id="GO:0006225">
    <property type="term" value="P:UDP biosynthetic process"/>
    <property type="evidence" value="ECO:0007669"/>
    <property type="project" value="UniProtKB-ARBA"/>
</dbReference>
<dbReference type="InterPro" id="IPR033690">
    <property type="entry name" value="Adenylat_kinase_CS"/>
</dbReference>
<dbReference type="WBParaSite" id="EEL_0000733201-mRNA-1">
    <property type="protein sequence ID" value="EEL_0000733201-mRNA-1"/>
    <property type="gene ID" value="EEL_0000733201"/>
</dbReference>
<dbReference type="FunFam" id="3.40.50.300:FF:000315">
    <property type="entry name" value="Adenylate kinase 1"/>
    <property type="match status" value="1"/>
</dbReference>
<comment type="catalytic activity">
    <reaction evidence="9">
        <text>dCMP + ATP = dCDP + ADP</text>
        <dbReference type="Rhea" id="RHEA:25094"/>
        <dbReference type="ChEBI" id="CHEBI:30616"/>
        <dbReference type="ChEBI" id="CHEBI:57566"/>
        <dbReference type="ChEBI" id="CHEBI:58593"/>
        <dbReference type="ChEBI" id="CHEBI:456216"/>
        <dbReference type="EC" id="2.7.4.14"/>
    </reaction>
</comment>
<evidence type="ECO:0000256" key="6">
    <source>
        <dbReference type="ARBA" id="ARBA00022777"/>
    </source>
</evidence>
<keyword evidence="13" id="KW-1133">Transmembrane helix</keyword>
<keyword evidence="3" id="KW-0963">Cytoplasm</keyword>
<keyword evidence="13" id="KW-0812">Transmembrane</keyword>
<comment type="similarity">
    <text evidence="11">Belongs to the adenylate kinase family.</text>
</comment>
<evidence type="ECO:0000256" key="2">
    <source>
        <dbReference type="ARBA" id="ARBA00012955"/>
    </source>
</evidence>
<dbReference type="STRING" id="1147741.A0A0R3RYH6"/>
<keyword evidence="6 11" id="KW-0418">Kinase</keyword>
<feature type="region of interest" description="Disordered" evidence="12">
    <location>
        <begin position="58"/>
        <end position="79"/>
    </location>
</feature>
<protein>
    <recommendedName>
        <fullName evidence="2">adenylate kinase</fullName>
        <ecNumber evidence="2">2.7.4.3</ecNumber>
    </recommendedName>
</protein>
<keyword evidence="5" id="KW-0547">Nucleotide-binding</keyword>
<dbReference type="GO" id="GO:0005737">
    <property type="term" value="C:cytoplasm"/>
    <property type="evidence" value="ECO:0007669"/>
    <property type="project" value="UniProtKB-SubCell"/>
</dbReference>
<evidence type="ECO:0000256" key="11">
    <source>
        <dbReference type="RuleBase" id="RU003330"/>
    </source>
</evidence>
<keyword evidence="14" id="KW-1185">Reference proteome</keyword>
<comment type="subcellular location">
    <subcellularLocation>
        <location evidence="1">Cytoplasm</location>
    </subcellularLocation>
</comment>
<feature type="transmembrane region" description="Helical" evidence="13">
    <location>
        <begin position="241"/>
        <end position="260"/>
    </location>
</feature>
<dbReference type="PRINTS" id="PR00094">
    <property type="entry name" value="ADENYLTKNASE"/>
</dbReference>
<keyword evidence="7" id="KW-0067">ATP-binding</keyword>
<dbReference type="GO" id="GO:0005524">
    <property type="term" value="F:ATP binding"/>
    <property type="evidence" value="ECO:0007669"/>
    <property type="project" value="UniProtKB-KW"/>
</dbReference>
<dbReference type="Proteomes" id="UP000050640">
    <property type="component" value="Unplaced"/>
</dbReference>
<dbReference type="SUPFAM" id="SSF52540">
    <property type="entry name" value="P-loop containing nucleoside triphosphate hydrolases"/>
    <property type="match status" value="1"/>
</dbReference>
<keyword evidence="4 11" id="KW-0808">Transferase</keyword>